<protein>
    <recommendedName>
        <fullName evidence="3 12">Pyruvate kinase</fullName>
        <ecNumber evidence="3 12">2.7.1.40</ecNumber>
    </recommendedName>
</protein>
<evidence type="ECO:0000256" key="5">
    <source>
        <dbReference type="ARBA" id="ARBA00022723"/>
    </source>
</evidence>
<accession>A0AAT9IIB4</accession>
<dbReference type="GO" id="GO:0000287">
    <property type="term" value="F:magnesium ion binding"/>
    <property type="evidence" value="ECO:0007669"/>
    <property type="project" value="UniProtKB-UniRule"/>
</dbReference>
<dbReference type="SUPFAM" id="SSF52935">
    <property type="entry name" value="PK C-terminal domain-like"/>
    <property type="match status" value="1"/>
</dbReference>
<dbReference type="InterPro" id="IPR015806">
    <property type="entry name" value="Pyrv_Knase_insert_dom_sf"/>
</dbReference>
<dbReference type="GO" id="GO:0030955">
    <property type="term" value="F:potassium ion binding"/>
    <property type="evidence" value="ECO:0007669"/>
    <property type="project" value="UniProtKB-UniRule"/>
</dbReference>
<name>A0AAT9IIB4_9GAMM</name>
<comment type="catalytic activity">
    <reaction evidence="13">
        <text>pyruvate + ATP = phosphoenolpyruvate + ADP + H(+)</text>
        <dbReference type="Rhea" id="RHEA:18157"/>
        <dbReference type="ChEBI" id="CHEBI:15361"/>
        <dbReference type="ChEBI" id="CHEBI:15378"/>
        <dbReference type="ChEBI" id="CHEBI:30616"/>
        <dbReference type="ChEBI" id="CHEBI:58702"/>
        <dbReference type="ChEBI" id="CHEBI:456216"/>
        <dbReference type="EC" id="2.7.1.40"/>
    </reaction>
</comment>
<dbReference type="EMBL" id="OZ060371">
    <property type="protein sequence ID" value="CAL4043113.1"/>
    <property type="molecule type" value="Genomic_DNA"/>
</dbReference>
<keyword evidence="7 13" id="KW-0418">Kinase</keyword>
<dbReference type="FunFam" id="2.40.33.10:FF:000001">
    <property type="entry name" value="Pyruvate kinase"/>
    <property type="match status" value="1"/>
</dbReference>
<proteinExistence type="inferred from homology"/>
<gene>
    <name evidence="16" type="primary">pykA</name>
    <name evidence="16" type="ORF">BUANCORI2928_252</name>
</gene>
<organism evidence="16">
    <name type="scientific">Buchnera aphidicola</name>
    <name type="common">Anoecia corni</name>
    <dbReference type="NCBI Taxonomy" id="2994477"/>
    <lineage>
        <taxon>Bacteria</taxon>
        <taxon>Pseudomonadati</taxon>
        <taxon>Pseudomonadota</taxon>
        <taxon>Gammaproteobacteria</taxon>
        <taxon>Enterobacterales</taxon>
        <taxon>Erwiniaceae</taxon>
        <taxon>Buchnera</taxon>
    </lineage>
</organism>
<dbReference type="Gene3D" id="2.40.33.10">
    <property type="entry name" value="PK beta-barrel domain-like"/>
    <property type="match status" value="1"/>
</dbReference>
<dbReference type="InterPro" id="IPR036918">
    <property type="entry name" value="Pyrv_Knase_C_sf"/>
</dbReference>
<keyword evidence="8" id="KW-0067">ATP-binding</keyword>
<evidence type="ECO:0000256" key="13">
    <source>
        <dbReference type="RuleBase" id="RU000504"/>
    </source>
</evidence>
<dbReference type="Gene3D" id="3.20.20.60">
    <property type="entry name" value="Phosphoenolpyruvate-binding domains"/>
    <property type="match status" value="1"/>
</dbReference>
<dbReference type="InterPro" id="IPR040442">
    <property type="entry name" value="Pyrv_kinase-like_dom_sf"/>
</dbReference>
<dbReference type="Gene3D" id="3.40.1380.20">
    <property type="entry name" value="Pyruvate kinase, C-terminal domain"/>
    <property type="match status" value="1"/>
</dbReference>
<keyword evidence="9 13" id="KW-0460">Magnesium</keyword>
<keyword evidence="11 16" id="KW-0670">Pyruvate</keyword>
<sequence>MKCIRRTKIVATLGPSTDKKDNLKKIIQNGVNVLRLNFSHGNSQEHQYRVEQAKLIMKEMGCYLSILGDLQGPKIRIGMFENKKIFLKKGNSFILDYNFSKYHGNEKIVQVEYSKLSEEVKKNDILLLDDGKIKLKVLNTKLSKVFTKVLIGGVLSNKKGINKLGGGLSADCLTKKDEKDIKLAANLGVDYLAISFPRCSADLLRTKLLLQKAGSRAKVIAKIERAEVVSNQNIIDEIINNSDAIMVARGDLGVEISDPELAGVQKKLIKRTRQLNKIVITATQMMESMITNSIPTRAEVMDVANAVLDGTDAVMLSAETASGKNPVETVISMSEICQGAEKIPILNTSKHRLNTQFNCIKEAIAMSSMYTASHLKGVSSIINLTRSKQISIMASRITSKLPIFSLTDNLRDLNLMALYRGVIPIFFKKVNNEVKEENQAIAFLLSKNLIISGSLVVIIALEETYNFKKIYSSKVLEISM</sequence>
<dbReference type="InterPro" id="IPR015793">
    <property type="entry name" value="Pyrv_Knase_brl"/>
</dbReference>
<reference evidence="16" key="1">
    <citation type="submission" date="2024-06" db="EMBL/GenBank/DDBJ databases">
        <authorList>
            <person name="Manzano-Marin A."/>
            <person name="Manzano-Marin A."/>
            <person name="Alejandro Manzano Marin A."/>
        </authorList>
    </citation>
    <scope>NUCLEOTIDE SEQUENCE</scope>
    <source>
        <strain evidence="16">Ancorni-2928</strain>
    </source>
</reference>
<dbReference type="Pfam" id="PF02887">
    <property type="entry name" value="PK_C"/>
    <property type="match status" value="1"/>
</dbReference>
<evidence type="ECO:0000256" key="2">
    <source>
        <dbReference type="ARBA" id="ARBA00008663"/>
    </source>
</evidence>
<evidence type="ECO:0000256" key="6">
    <source>
        <dbReference type="ARBA" id="ARBA00022741"/>
    </source>
</evidence>
<keyword evidence="4 13" id="KW-0808">Transferase</keyword>
<dbReference type="InterPro" id="IPR015795">
    <property type="entry name" value="Pyrv_Knase_C"/>
</dbReference>
<evidence type="ECO:0000256" key="10">
    <source>
        <dbReference type="ARBA" id="ARBA00023152"/>
    </source>
</evidence>
<dbReference type="Pfam" id="PF00224">
    <property type="entry name" value="PK"/>
    <property type="match status" value="1"/>
</dbReference>
<dbReference type="InterPro" id="IPR015813">
    <property type="entry name" value="Pyrv/PenolPyrv_kinase-like_dom"/>
</dbReference>
<evidence type="ECO:0000256" key="4">
    <source>
        <dbReference type="ARBA" id="ARBA00022679"/>
    </source>
</evidence>
<dbReference type="SUPFAM" id="SSF51621">
    <property type="entry name" value="Phosphoenolpyruvate/pyruvate domain"/>
    <property type="match status" value="1"/>
</dbReference>
<keyword evidence="10 13" id="KW-0324">Glycolysis</keyword>
<dbReference type="GO" id="GO:0016301">
    <property type="term" value="F:kinase activity"/>
    <property type="evidence" value="ECO:0007669"/>
    <property type="project" value="UniProtKB-KW"/>
</dbReference>
<evidence type="ECO:0000259" key="15">
    <source>
        <dbReference type="Pfam" id="PF02887"/>
    </source>
</evidence>
<dbReference type="SUPFAM" id="SSF50800">
    <property type="entry name" value="PK beta-barrel domain-like"/>
    <property type="match status" value="1"/>
</dbReference>
<dbReference type="InterPro" id="IPR001697">
    <property type="entry name" value="Pyr_Knase"/>
</dbReference>
<evidence type="ECO:0000256" key="3">
    <source>
        <dbReference type="ARBA" id="ARBA00012142"/>
    </source>
</evidence>
<dbReference type="PANTHER" id="PTHR11817">
    <property type="entry name" value="PYRUVATE KINASE"/>
    <property type="match status" value="1"/>
</dbReference>
<comment type="pathway">
    <text evidence="1 13">Carbohydrate degradation; glycolysis; pyruvate from D-glyceraldehyde 3-phosphate: step 5/5.</text>
</comment>
<feature type="domain" description="Pyruvate kinase barrel" evidence="14">
    <location>
        <begin position="4"/>
        <end position="330"/>
    </location>
</feature>
<evidence type="ECO:0000259" key="14">
    <source>
        <dbReference type="Pfam" id="PF00224"/>
    </source>
</evidence>
<dbReference type="PRINTS" id="PR01050">
    <property type="entry name" value="PYRUVTKNASE"/>
</dbReference>
<dbReference type="GO" id="GO:0005524">
    <property type="term" value="F:ATP binding"/>
    <property type="evidence" value="ECO:0007669"/>
    <property type="project" value="UniProtKB-KW"/>
</dbReference>
<dbReference type="EC" id="2.7.1.40" evidence="3 12"/>
<dbReference type="NCBIfam" id="TIGR01064">
    <property type="entry name" value="pyruv_kin"/>
    <property type="match status" value="1"/>
</dbReference>
<keyword evidence="5" id="KW-0479">Metal-binding</keyword>
<dbReference type="GO" id="GO:0004743">
    <property type="term" value="F:pyruvate kinase activity"/>
    <property type="evidence" value="ECO:0007669"/>
    <property type="project" value="UniProtKB-UniRule"/>
</dbReference>
<keyword evidence="6" id="KW-0547">Nucleotide-binding</keyword>
<dbReference type="NCBIfam" id="NF004491">
    <property type="entry name" value="PRK05826.1"/>
    <property type="match status" value="1"/>
</dbReference>
<feature type="domain" description="Pyruvate kinase C-terminal" evidence="15">
    <location>
        <begin position="362"/>
        <end position="460"/>
    </location>
</feature>
<evidence type="ECO:0000256" key="8">
    <source>
        <dbReference type="ARBA" id="ARBA00022840"/>
    </source>
</evidence>
<evidence type="ECO:0000256" key="12">
    <source>
        <dbReference type="NCBIfam" id="TIGR01064"/>
    </source>
</evidence>
<evidence type="ECO:0000313" key="16">
    <source>
        <dbReference type="EMBL" id="CAL4043113.1"/>
    </source>
</evidence>
<evidence type="ECO:0000256" key="11">
    <source>
        <dbReference type="ARBA" id="ARBA00023317"/>
    </source>
</evidence>
<evidence type="ECO:0000256" key="9">
    <source>
        <dbReference type="ARBA" id="ARBA00022842"/>
    </source>
</evidence>
<evidence type="ECO:0000256" key="7">
    <source>
        <dbReference type="ARBA" id="ARBA00022777"/>
    </source>
</evidence>
<evidence type="ECO:0000256" key="1">
    <source>
        <dbReference type="ARBA" id="ARBA00004997"/>
    </source>
</evidence>
<comment type="similarity">
    <text evidence="2 13">Belongs to the pyruvate kinase family.</text>
</comment>
<dbReference type="InterPro" id="IPR011037">
    <property type="entry name" value="Pyrv_Knase-like_insert_dom_sf"/>
</dbReference>
<dbReference type="AlphaFoldDB" id="A0AAT9IIB4"/>